<protein>
    <submittedName>
        <fullName evidence="1">Uncharacterized protein</fullName>
    </submittedName>
</protein>
<dbReference type="AlphaFoldDB" id="A0A8X7TN71"/>
<reference evidence="1 2" key="1">
    <citation type="submission" date="2020-02" db="EMBL/GenBank/DDBJ databases">
        <authorList>
            <person name="Ma Q."/>
            <person name="Huang Y."/>
            <person name="Song X."/>
            <person name="Pei D."/>
        </authorList>
    </citation>
    <scope>NUCLEOTIDE SEQUENCE [LARGE SCALE GENOMIC DNA]</scope>
    <source>
        <strain evidence="1">Sxm20200214</strain>
        <tissue evidence="1">Leaf</tissue>
    </source>
</reference>
<name>A0A8X7TN71_BRACI</name>
<comment type="caution">
    <text evidence="1">The sequence shown here is derived from an EMBL/GenBank/DDBJ whole genome shotgun (WGS) entry which is preliminary data.</text>
</comment>
<organism evidence="1 2">
    <name type="scientific">Brassica carinata</name>
    <name type="common">Ethiopian mustard</name>
    <name type="synonym">Abyssinian cabbage</name>
    <dbReference type="NCBI Taxonomy" id="52824"/>
    <lineage>
        <taxon>Eukaryota</taxon>
        <taxon>Viridiplantae</taxon>
        <taxon>Streptophyta</taxon>
        <taxon>Embryophyta</taxon>
        <taxon>Tracheophyta</taxon>
        <taxon>Spermatophyta</taxon>
        <taxon>Magnoliopsida</taxon>
        <taxon>eudicotyledons</taxon>
        <taxon>Gunneridae</taxon>
        <taxon>Pentapetalae</taxon>
        <taxon>rosids</taxon>
        <taxon>malvids</taxon>
        <taxon>Brassicales</taxon>
        <taxon>Brassicaceae</taxon>
        <taxon>Brassiceae</taxon>
        <taxon>Brassica</taxon>
    </lineage>
</organism>
<accession>A0A8X7TN71</accession>
<evidence type="ECO:0000313" key="2">
    <source>
        <dbReference type="Proteomes" id="UP000886595"/>
    </source>
</evidence>
<sequence>MSASAHEVTVSGALALDLIEQCRQKTLLSCIPGQNIFTPVACGEKFENDQVSLHFPVAWELMDVCDMVANWVEQEAQVAGCHSTSSADTYLGRKRKRENEGKWGLDLLSKKLQGMGMIWT</sequence>
<dbReference type="EMBL" id="JAAMPC010000017">
    <property type="protein sequence ID" value="KAG2248265.1"/>
    <property type="molecule type" value="Genomic_DNA"/>
</dbReference>
<gene>
    <name evidence="1" type="ORF">Bca52824_087893</name>
</gene>
<proteinExistence type="predicted"/>
<keyword evidence="2" id="KW-1185">Reference proteome</keyword>
<dbReference type="Proteomes" id="UP000886595">
    <property type="component" value="Unassembled WGS sequence"/>
</dbReference>
<evidence type="ECO:0000313" key="1">
    <source>
        <dbReference type="EMBL" id="KAG2248265.1"/>
    </source>
</evidence>